<comment type="caution">
    <text evidence="1">The sequence shown here is derived from an EMBL/GenBank/DDBJ whole genome shotgun (WGS) entry which is preliminary data.</text>
</comment>
<dbReference type="EMBL" id="MU266432">
    <property type="protein sequence ID" value="KAH7924164.1"/>
    <property type="molecule type" value="Genomic_DNA"/>
</dbReference>
<accession>A0ACB8BES3</accession>
<name>A0ACB8BES3_9AGAM</name>
<reference evidence="1" key="1">
    <citation type="journal article" date="2021" name="New Phytol.">
        <title>Evolutionary innovations through gain and loss of genes in the ectomycorrhizal Boletales.</title>
        <authorList>
            <person name="Wu G."/>
            <person name="Miyauchi S."/>
            <person name="Morin E."/>
            <person name="Kuo A."/>
            <person name="Drula E."/>
            <person name="Varga T."/>
            <person name="Kohler A."/>
            <person name="Feng B."/>
            <person name="Cao Y."/>
            <person name="Lipzen A."/>
            <person name="Daum C."/>
            <person name="Hundley H."/>
            <person name="Pangilinan J."/>
            <person name="Johnson J."/>
            <person name="Barry K."/>
            <person name="LaButti K."/>
            <person name="Ng V."/>
            <person name="Ahrendt S."/>
            <person name="Min B."/>
            <person name="Choi I.G."/>
            <person name="Park H."/>
            <person name="Plett J.M."/>
            <person name="Magnuson J."/>
            <person name="Spatafora J.W."/>
            <person name="Nagy L.G."/>
            <person name="Henrissat B."/>
            <person name="Grigoriev I.V."/>
            <person name="Yang Z.L."/>
            <person name="Xu J."/>
            <person name="Martin F.M."/>
        </authorList>
    </citation>
    <scope>NUCLEOTIDE SEQUENCE</scope>
    <source>
        <strain evidence="1">KUC20120723A-06</strain>
    </source>
</reference>
<keyword evidence="2" id="KW-1185">Reference proteome</keyword>
<proteinExistence type="predicted"/>
<dbReference type="Proteomes" id="UP000790709">
    <property type="component" value="Unassembled WGS sequence"/>
</dbReference>
<evidence type="ECO:0000313" key="1">
    <source>
        <dbReference type="EMBL" id="KAH7924164.1"/>
    </source>
</evidence>
<protein>
    <submittedName>
        <fullName evidence="1">Uncharacterized protein</fullName>
    </submittedName>
</protein>
<organism evidence="1 2">
    <name type="scientific">Leucogyrophana mollusca</name>
    <dbReference type="NCBI Taxonomy" id="85980"/>
    <lineage>
        <taxon>Eukaryota</taxon>
        <taxon>Fungi</taxon>
        <taxon>Dikarya</taxon>
        <taxon>Basidiomycota</taxon>
        <taxon>Agaricomycotina</taxon>
        <taxon>Agaricomycetes</taxon>
        <taxon>Agaricomycetidae</taxon>
        <taxon>Boletales</taxon>
        <taxon>Boletales incertae sedis</taxon>
        <taxon>Leucogyrophana</taxon>
    </lineage>
</organism>
<sequence length="97" mass="9915">MSGPCTGCLVVLPFLSGSLCQLESIFAATCLDIAPGVEGQGVGFCPDREAGCMGIIRGPRSAPSVNSSETAITDEGTLPTAHPSVSPRRAPQRRGIS</sequence>
<evidence type="ECO:0000313" key="2">
    <source>
        <dbReference type="Proteomes" id="UP000790709"/>
    </source>
</evidence>
<gene>
    <name evidence="1" type="ORF">BV22DRAFT_532783</name>
</gene>